<gene>
    <name evidence="2" type="ORF">NG895_18875</name>
</gene>
<protein>
    <recommendedName>
        <fullName evidence="4">Carboxypeptidase regulatory-like domain-containing protein</fullName>
    </recommendedName>
</protein>
<accession>A0A9X2FD21</accession>
<feature type="compositionally biased region" description="Basic and acidic residues" evidence="1">
    <location>
        <begin position="113"/>
        <end position="123"/>
    </location>
</feature>
<evidence type="ECO:0000256" key="1">
    <source>
        <dbReference type="SAM" id="MobiDB-lite"/>
    </source>
</evidence>
<name>A0A9X2FD21_9BACT</name>
<feature type="region of interest" description="Disordered" evidence="1">
    <location>
        <begin position="101"/>
        <end position="148"/>
    </location>
</feature>
<sequence length="148" mass="15747">MRLTFKTLLTCLVVAFIAGCESKPEGRMTVYPTTGSVTVDGSSAEGVKIVLYGATPDLQGPGTVAPYAITDAEGKFSLTSYESNDGAPAGSFKVCAIWPEPTPPDADEEFFEPEDRLKGKYETPDSTPLQTTVEEGGSELPPFELSTK</sequence>
<keyword evidence="3" id="KW-1185">Reference proteome</keyword>
<reference evidence="2" key="1">
    <citation type="submission" date="2022-06" db="EMBL/GenBank/DDBJ databases">
        <title>Aeoliella straminimaris, a novel planctomycete from sediments.</title>
        <authorList>
            <person name="Vitorino I.R."/>
            <person name="Lage O.M."/>
        </authorList>
    </citation>
    <scope>NUCLEOTIDE SEQUENCE</scope>
    <source>
        <strain evidence="2">ICT_H6.2</strain>
    </source>
</reference>
<feature type="compositionally biased region" description="Polar residues" evidence="1">
    <location>
        <begin position="124"/>
        <end position="133"/>
    </location>
</feature>
<evidence type="ECO:0000313" key="3">
    <source>
        <dbReference type="Proteomes" id="UP001155241"/>
    </source>
</evidence>
<evidence type="ECO:0008006" key="4">
    <source>
        <dbReference type="Google" id="ProtNLM"/>
    </source>
</evidence>
<proteinExistence type="predicted"/>
<organism evidence="2 3">
    <name type="scientific">Aeoliella straminimaris</name>
    <dbReference type="NCBI Taxonomy" id="2954799"/>
    <lineage>
        <taxon>Bacteria</taxon>
        <taxon>Pseudomonadati</taxon>
        <taxon>Planctomycetota</taxon>
        <taxon>Planctomycetia</taxon>
        <taxon>Pirellulales</taxon>
        <taxon>Lacipirellulaceae</taxon>
        <taxon>Aeoliella</taxon>
    </lineage>
</organism>
<comment type="caution">
    <text evidence="2">The sequence shown here is derived from an EMBL/GenBank/DDBJ whole genome shotgun (WGS) entry which is preliminary data.</text>
</comment>
<evidence type="ECO:0000313" key="2">
    <source>
        <dbReference type="EMBL" id="MCO6045968.1"/>
    </source>
</evidence>
<dbReference type="RefSeq" id="WP_252854083.1">
    <property type="nucleotide sequence ID" value="NZ_JAMXLR010000062.1"/>
</dbReference>
<dbReference type="EMBL" id="JAMXLR010000062">
    <property type="protein sequence ID" value="MCO6045968.1"/>
    <property type="molecule type" value="Genomic_DNA"/>
</dbReference>
<dbReference type="PROSITE" id="PS51257">
    <property type="entry name" value="PROKAR_LIPOPROTEIN"/>
    <property type="match status" value="1"/>
</dbReference>
<dbReference type="Proteomes" id="UP001155241">
    <property type="component" value="Unassembled WGS sequence"/>
</dbReference>
<dbReference type="AlphaFoldDB" id="A0A9X2FD21"/>